<organism evidence="8">
    <name type="scientific">marine metagenome</name>
    <dbReference type="NCBI Taxonomy" id="408172"/>
    <lineage>
        <taxon>unclassified sequences</taxon>
        <taxon>metagenomes</taxon>
        <taxon>ecological metagenomes</taxon>
    </lineage>
</organism>
<evidence type="ECO:0000256" key="6">
    <source>
        <dbReference type="ARBA" id="ARBA00023004"/>
    </source>
</evidence>
<protein>
    <recommendedName>
        <fullName evidence="7">TauD/TfdA-like domain-containing protein</fullName>
    </recommendedName>
</protein>
<dbReference type="PANTHER" id="PTHR43779">
    <property type="entry name" value="DIOXYGENASE RV0097-RELATED"/>
    <property type="match status" value="1"/>
</dbReference>
<dbReference type="InterPro" id="IPR003819">
    <property type="entry name" value="TauD/TfdA-like"/>
</dbReference>
<gene>
    <name evidence="8" type="ORF">METZ01_LOCUS171452</name>
</gene>
<evidence type="ECO:0000259" key="7">
    <source>
        <dbReference type="Pfam" id="PF02668"/>
    </source>
</evidence>
<dbReference type="Pfam" id="PF02668">
    <property type="entry name" value="TauD"/>
    <property type="match status" value="1"/>
</dbReference>
<proteinExistence type="inferred from homology"/>
<evidence type="ECO:0000256" key="4">
    <source>
        <dbReference type="ARBA" id="ARBA00022964"/>
    </source>
</evidence>
<evidence type="ECO:0000256" key="3">
    <source>
        <dbReference type="ARBA" id="ARBA00022723"/>
    </source>
</evidence>
<dbReference type="InterPro" id="IPR042098">
    <property type="entry name" value="TauD-like_sf"/>
</dbReference>
<reference evidence="8" key="1">
    <citation type="submission" date="2018-05" db="EMBL/GenBank/DDBJ databases">
        <authorList>
            <person name="Lanie J.A."/>
            <person name="Ng W.-L."/>
            <person name="Kazmierczak K.M."/>
            <person name="Andrzejewski T.M."/>
            <person name="Davidsen T.M."/>
            <person name="Wayne K.J."/>
            <person name="Tettelin H."/>
            <person name="Glass J.I."/>
            <person name="Rusch D."/>
            <person name="Podicherti R."/>
            <person name="Tsui H.-C.T."/>
            <person name="Winkler M.E."/>
        </authorList>
    </citation>
    <scope>NUCLEOTIDE SEQUENCE</scope>
</reference>
<dbReference type="EMBL" id="UINC01031868">
    <property type="protein sequence ID" value="SVB18598.1"/>
    <property type="molecule type" value="Genomic_DNA"/>
</dbReference>
<keyword evidence="4" id="KW-0223">Dioxygenase</keyword>
<dbReference type="AlphaFoldDB" id="A0A382BXR4"/>
<dbReference type="GO" id="GO:0051213">
    <property type="term" value="F:dioxygenase activity"/>
    <property type="evidence" value="ECO:0007669"/>
    <property type="project" value="UniProtKB-KW"/>
</dbReference>
<keyword evidence="6" id="KW-0408">Iron</keyword>
<sequence>MTISFKSIPQCAGKQSFAECCGVDLSGDLSTQETGMIKAGLLEHGLLVFREQNELTPQREVAFNEAFGWHDPGQGEYLFGFGAPTTEHQVSGGAQLPDCPQVSVLGNTMLEDYHGIRNTQLTPVLGFTFSGWHCDGLHDMHGGLPELTTMYNPVGWQTHSGGQTYFTSGVSAIERMGPDIAEELRQCVVAYMRSPNDEFPDESRRVDSGPSRMIDDGTRRIGFAVDPNNASAGLRDFQLTQEHAVGGGRHKCIRLHPLTGQESLYVSPAKAVYLLDAESGKIRHDIDETTKILSQALRPSAKKGIRYEHEWREGDFVAWLNTLVLHSASDPSQTEGRRLMHRVRLSTPKL</sequence>
<evidence type="ECO:0000256" key="1">
    <source>
        <dbReference type="ARBA" id="ARBA00001954"/>
    </source>
</evidence>
<dbReference type="InterPro" id="IPR051178">
    <property type="entry name" value="TfdA_dioxygenase"/>
</dbReference>
<keyword evidence="5" id="KW-0560">Oxidoreductase</keyword>
<feature type="domain" description="TauD/TfdA-like" evidence="7">
    <location>
        <begin position="14"/>
        <end position="343"/>
    </location>
</feature>
<evidence type="ECO:0000256" key="5">
    <source>
        <dbReference type="ARBA" id="ARBA00023002"/>
    </source>
</evidence>
<comment type="similarity">
    <text evidence="2">Belongs to the TfdA dioxygenase family.</text>
</comment>
<dbReference type="PANTHER" id="PTHR43779:SF2">
    <property type="entry name" value="ALPHA-KETOGLUTARATE-DEPENDENT XANTHINE DIOXYGENASE XAN1"/>
    <property type="match status" value="1"/>
</dbReference>
<evidence type="ECO:0000313" key="8">
    <source>
        <dbReference type="EMBL" id="SVB18598.1"/>
    </source>
</evidence>
<keyword evidence="3" id="KW-0479">Metal-binding</keyword>
<dbReference type="Gene3D" id="3.60.130.10">
    <property type="entry name" value="Clavaminate synthase-like"/>
    <property type="match status" value="1"/>
</dbReference>
<name>A0A382BXR4_9ZZZZ</name>
<dbReference type="GO" id="GO:0046872">
    <property type="term" value="F:metal ion binding"/>
    <property type="evidence" value="ECO:0007669"/>
    <property type="project" value="UniProtKB-KW"/>
</dbReference>
<dbReference type="SUPFAM" id="SSF51197">
    <property type="entry name" value="Clavaminate synthase-like"/>
    <property type="match status" value="1"/>
</dbReference>
<comment type="cofactor">
    <cofactor evidence="1">
        <name>Fe(2+)</name>
        <dbReference type="ChEBI" id="CHEBI:29033"/>
    </cofactor>
</comment>
<evidence type="ECO:0000256" key="2">
    <source>
        <dbReference type="ARBA" id="ARBA00005896"/>
    </source>
</evidence>
<accession>A0A382BXR4</accession>